<evidence type="ECO:0000313" key="3">
    <source>
        <dbReference type="EnsemblProtists" id="EKX37572"/>
    </source>
</evidence>
<name>L1INA1_GUITC</name>
<feature type="region of interest" description="Disordered" evidence="1">
    <location>
        <begin position="26"/>
        <end position="53"/>
    </location>
</feature>
<gene>
    <name evidence="2" type="ORF">GUITHDRAFT_116211</name>
</gene>
<dbReference type="EMBL" id="JH993057">
    <property type="protein sequence ID" value="EKX37572.1"/>
    <property type="molecule type" value="Genomic_DNA"/>
</dbReference>
<dbReference type="HOGENOM" id="CLU_1910661_0_0_1"/>
<dbReference type="AlphaFoldDB" id="L1INA1"/>
<dbReference type="PaxDb" id="55529-EKX37572"/>
<sequence>MKARVPVHRLLSASIPLAVSRSMVIRQRNQRNRKADDPKSSVGLDQQERRKADGAAAAVVRMSHRQVQHQPIAGVGGEAREPEVAHVSVVGTMPLRDVGPGVSQSLLMKLRDDISIHTDVAENHSTLLMRGGP</sequence>
<evidence type="ECO:0000313" key="4">
    <source>
        <dbReference type="Proteomes" id="UP000011087"/>
    </source>
</evidence>
<dbReference type="EnsemblProtists" id="EKX37572">
    <property type="protein sequence ID" value="EKX37572"/>
    <property type="gene ID" value="GUITHDRAFT_116211"/>
</dbReference>
<keyword evidence="4" id="KW-1185">Reference proteome</keyword>
<evidence type="ECO:0000313" key="2">
    <source>
        <dbReference type="EMBL" id="EKX37572.1"/>
    </source>
</evidence>
<proteinExistence type="predicted"/>
<accession>L1INA1</accession>
<dbReference type="Proteomes" id="UP000011087">
    <property type="component" value="Unassembled WGS sequence"/>
</dbReference>
<reference evidence="3" key="3">
    <citation type="submission" date="2016-03" db="UniProtKB">
        <authorList>
            <consortium name="EnsemblProtists"/>
        </authorList>
    </citation>
    <scope>IDENTIFICATION</scope>
</reference>
<dbReference type="KEGG" id="gtt:GUITHDRAFT_116211"/>
<organism evidence="2">
    <name type="scientific">Guillardia theta (strain CCMP2712)</name>
    <name type="common">Cryptophyte</name>
    <dbReference type="NCBI Taxonomy" id="905079"/>
    <lineage>
        <taxon>Eukaryota</taxon>
        <taxon>Cryptophyceae</taxon>
        <taxon>Pyrenomonadales</taxon>
        <taxon>Geminigeraceae</taxon>
        <taxon>Guillardia</taxon>
    </lineage>
</organism>
<reference evidence="4" key="2">
    <citation type="submission" date="2012-11" db="EMBL/GenBank/DDBJ databases">
        <authorList>
            <person name="Kuo A."/>
            <person name="Curtis B.A."/>
            <person name="Tanifuji G."/>
            <person name="Burki F."/>
            <person name="Gruber A."/>
            <person name="Irimia M."/>
            <person name="Maruyama S."/>
            <person name="Arias M.C."/>
            <person name="Ball S.G."/>
            <person name="Gile G.H."/>
            <person name="Hirakawa Y."/>
            <person name="Hopkins J.F."/>
            <person name="Rensing S.A."/>
            <person name="Schmutz J."/>
            <person name="Symeonidi A."/>
            <person name="Elias M."/>
            <person name="Eveleigh R.J."/>
            <person name="Herman E.K."/>
            <person name="Klute M.J."/>
            <person name="Nakayama T."/>
            <person name="Obornik M."/>
            <person name="Reyes-Prieto A."/>
            <person name="Armbrust E.V."/>
            <person name="Aves S.J."/>
            <person name="Beiko R.G."/>
            <person name="Coutinho P."/>
            <person name="Dacks J.B."/>
            <person name="Durnford D.G."/>
            <person name="Fast N.M."/>
            <person name="Green B.R."/>
            <person name="Grisdale C."/>
            <person name="Hempe F."/>
            <person name="Henrissat B."/>
            <person name="Hoppner M.P."/>
            <person name="Ishida K.-I."/>
            <person name="Kim E."/>
            <person name="Koreny L."/>
            <person name="Kroth P.G."/>
            <person name="Liu Y."/>
            <person name="Malik S.-B."/>
            <person name="Maier U.G."/>
            <person name="McRose D."/>
            <person name="Mock T."/>
            <person name="Neilson J.A."/>
            <person name="Onodera N.T."/>
            <person name="Poole A.M."/>
            <person name="Pritham E.J."/>
            <person name="Richards T.A."/>
            <person name="Rocap G."/>
            <person name="Roy S.W."/>
            <person name="Sarai C."/>
            <person name="Schaack S."/>
            <person name="Shirato S."/>
            <person name="Slamovits C.H."/>
            <person name="Spencer D.F."/>
            <person name="Suzuki S."/>
            <person name="Worden A.Z."/>
            <person name="Zauner S."/>
            <person name="Barry K."/>
            <person name="Bell C."/>
            <person name="Bharti A.K."/>
            <person name="Crow J.A."/>
            <person name="Grimwood J."/>
            <person name="Kramer R."/>
            <person name="Lindquist E."/>
            <person name="Lucas S."/>
            <person name="Salamov A."/>
            <person name="McFadden G.I."/>
            <person name="Lane C.E."/>
            <person name="Keeling P.J."/>
            <person name="Gray M.W."/>
            <person name="Grigoriev I.V."/>
            <person name="Archibald J.M."/>
        </authorList>
    </citation>
    <scope>NUCLEOTIDE SEQUENCE</scope>
    <source>
        <strain evidence="4">CCMP2712</strain>
    </source>
</reference>
<protein>
    <submittedName>
        <fullName evidence="2 3">Uncharacterized protein</fullName>
    </submittedName>
</protein>
<dbReference type="GeneID" id="17294311"/>
<dbReference type="RefSeq" id="XP_005824552.1">
    <property type="nucleotide sequence ID" value="XM_005824495.1"/>
</dbReference>
<reference evidence="2 4" key="1">
    <citation type="journal article" date="2012" name="Nature">
        <title>Algal genomes reveal evolutionary mosaicism and the fate of nucleomorphs.</title>
        <authorList>
            <consortium name="DOE Joint Genome Institute"/>
            <person name="Curtis B.A."/>
            <person name="Tanifuji G."/>
            <person name="Burki F."/>
            <person name="Gruber A."/>
            <person name="Irimia M."/>
            <person name="Maruyama S."/>
            <person name="Arias M.C."/>
            <person name="Ball S.G."/>
            <person name="Gile G.H."/>
            <person name="Hirakawa Y."/>
            <person name="Hopkins J.F."/>
            <person name="Kuo A."/>
            <person name="Rensing S.A."/>
            <person name="Schmutz J."/>
            <person name="Symeonidi A."/>
            <person name="Elias M."/>
            <person name="Eveleigh R.J."/>
            <person name="Herman E.K."/>
            <person name="Klute M.J."/>
            <person name="Nakayama T."/>
            <person name="Obornik M."/>
            <person name="Reyes-Prieto A."/>
            <person name="Armbrust E.V."/>
            <person name="Aves S.J."/>
            <person name="Beiko R.G."/>
            <person name="Coutinho P."/>
            <person name="Dacks J.B."/>
            <person name="Durnford D.G."/>
            <person name="Fast N.M."/>
            <person name="Green B.R."/>
            <person name="Grisdale C.J."/>
            <person name="Hempel F."/>
            <person name="Henrissat B."/>
            <person name="Hoppner M.P."/>
            <person name="Ishida K."/>
            <person name="Kim E."/>
            <person name="Koreny L."/>
            <person name="Kroth P.G."/>
            <person name="Liu Y."/>
            <person name="Malik S.B."/>
            <person name="Maier U.G."/>
            <person name="McRose D."/>
            <person name="Mock T."/>
            <person name="Neilson J.A."/>
            <person name="Onodera N.T."/>
            <person name="Poole A.M."/>
            <person name="Pritham E.J."/>
            <person name="Richards T.A."/>
            <person name="Rocap G."/>
            <person name="Roy S.W."/>
            <person name="Sarai C."/>
            <person name="Schaack S."/>
            <person name="Shirato S."/>
            <person name="Slamovits C.H."/>
            <person name="Spencer D.F."/>
            <person name="Suzuki S."/>
            <person name="Worden A.Z."/>
            <person name="Zauner S."/>
            <person name="Barry K."/>
            <person name="Bell C."/>
            <person name="Bharti A.K."/>
            <person name="Crow J.A."/>
            <person name="Grimwood J."/>
            <person name="Kramer R."/>
            <person name="Lindquist E."/>
            <person name="Lucas S."/>
            <person name="Salamov A."/>
            <person name="McFadden G.I."/>
            <person name="Lane C.E."/>
            <person name="Keeling P.J."/>
            <person name="Gray M.W."/>
            <person name="Grigoriev I.V."/>
            <person name="Archibald J.M."/>
        </authorList>
    </citation>
    <scope>NUCLEOTIDE SEQUENCE</scope>
    <source>
        <strain evidence="2 4">CCMP2712</strain>
    </source>
</reference>
<evidence type="ECO:0000256" key="1">
    <source>
        <dbReference type="SAM" id="MobiDB-lite"/>
    </source>
</evidence>